<sequence length="91" mass="10764">MILKVQFTNKFQKDIKLAKKRNLNTNLLKDVIELLRTGQKLDGRYKDHPLTGNYAGYRECHIQPDWILVYRIYEDKLTLLLARTGTHSDLF</sequence>
<dbReference type="InterPro" id="IPR035093">
    <property type="entry name" value="RelE/ParE_toxin_dom_sf"/>
</dbReference>
<dbReference type="RefSeq" id="WP_072935758.1">
    <property type="nucleotide sequence ID" value="NZ_FQUG01000006.1"/>
</dbReference>
<keyword evidence="1" id="KW-1277">Toxin-antitoxin system</keyword>
<evidence type="ECO:0000256" key="3">
    <source>
        <dbReference type="PIRSR" id="PIRSR006156-1"/>
    </source>
</evidence>
<dbReference type="InterPro" id="IPR004386">
    <property type="entry name" value="Toxin_YafQ-like"/>
</dbReference>
<organism evidence="4 5">
    <name type="scientific">Schwartzia succinivorans DSM 10502</name>
    <dbReference type="NCBI Taxonomy" id="1123243"/>
    <lineage>
        <taxon>Bacteria</taxon>
        <taxon>Bacillati</taxon>
        <taxon>Bacillota</taxon>
        <taxon>Negativicutes</taxon>
        <taxon>Selenomonadales</taxon>
        <taxon>Selenomonadaceae</taxon>
        <taxon>Schwartzia</taxon>
    </lineage>
</organism>
<evidence type="ECO:0000313" key="5">
    <source>
        <dbReference type="Proteomes" id="UP000184404"/>
    </source>
</evidence>
<dbReference type="GO" id="GO:0006402">
    <property type="term" value="P:mRNA catabolic process"/>
    <property type="evidence" value="ECO:0007669"/>
    <property type="project" value="TreeGrafter"/>
</dbReference>
<dbReference type="EMBL" id="FQUG01000006">
    <property type="protein sequence ID" value="SHF01714.1"/>
    <property type="molecule type" value="Genomic_DNA"/>
</dbReference>
<evidence type="ECO:0000256" key="1">
    <source>
        <dbReference type="ARBA" id="ARBA00022649"/>
    </source>
</evidence>
<dbReference type="InterPro" id="IPR007712">
    <property type="entry name" value="RelE/ParE_toxin"/>
</dbReference>
<keyword evidence="5" id="KW-1185">Reference proteome</keyword>
<accession>A0A1M4Y7B6</accession>
<reference evidence="4 5" key="1">
    <citation type="submission" date="2016-11" db="EMBL/GenBank/DDBJ databases">
        <authorList>
            <person name="Jaros S."/>
            <person name="Januszkiewicz K."/>
            <person name="Wedrychowicz H."/>
        </authorList>
    </citation>
    <scope>NUCLEOTIDE SEQUENCE [LARGE SCALE GENOMIC DNA]</scope>
    <source>
        <strain evidence="4 5">DSM 10502</strain>
    </source>
</reference>
<gene>
    <name evidence="4" type="ORF">SAMN02745190_01657</name>
</gene>
<dbReference type="Pfam" id="PF15738">
    <property type="entry name" value="YafQ_toxin"/>
    <property type="match status" value="1"/>
</dbReference>
<dbReference type="NCBIfam" id="TIGR02385">
    <property type="entry name" value="RelE_StbE"/>
    <property type="match status" value="1"/>
</dbReference>
<dbReference type="FunFam" id="3.30.2310.20:FF:000003">
    <property type="entry name" value="Type II toxin-antitoxin system YafQ family toxin"/>
    <property type="match status" value="1"/>
</dbReference>
<feature type="active site" description="Proton donor" evidence="3">
    <location>
        <position position="87"/>
    </location>
</feature>
<dbReference type="GO" id="GO:0006415">
    <property type="term" value="P:translational termination"/>
    <property type="evidence" value="ECO:0007669"/>
    <property type="project" value="TreeGrafter"/>
</dbReference>
<evidence type="ECO:0000313" key="4">
    <source>
        <dbReference type="EMBL" id="SHF01714.1"/>
    </source>
</evidence>
<dbReference type="STRING" id="1123243.SAMN02745190_01657"/>
<dbReference type="PANTHER" id="PTHR40588">
    <property type="entry name" value="MRNA INTERFERASE TOXIN YAFQ"/>
    <property type="match status" value="1"/>
</dbReference>
<dbReference type="PIRSF" id="PIRSF006156">
    <property type="entry name" value="YafQ"/>
    <property type="match status" value="1"/>
</dbReference>
<evidence type="ECO:0000256" key="2">
    <source>
        <dbReference type="ARBA" id="ARBA00061366"/>
    </source>
</evidence>
<dbReference type="OrthoDB" id="7030467at2"/>
<name>A0A1M4Y7B6_9FIRM</name>
<protein>
    <submittedName>
        <fullName evidence="4">mRNA interferase YafQ</fullName>
    </submittedName>
</protein>
<dbReference type="SUPFAM" id="SSF143011">
    <property type="entry name" value="RelE-like"/>
    <property type="match status" value="1"/>
</dbReference>
<dbReference type="PANTHER" id="PTHR40588:SF1">
    <property type="entry name" value="MRNA INTERFERASE TOXIN YAFQ"/>
    <property type="match status" value="1"/>
</dbReference>
<dbReference type="AlphaFoldDB" id="A0A1M4Y7B6"/>
<proteinExistence type="inferred from homology"/>
<dbReference type="Proteomes" id="UP000184404">
    <property type="component" value="Unassembled WGS sequence"/>
</dbReference>
<comment type="similarity">
    <text evidence="2">Belongs to the RelE toxin family. YafQ subfamily.</text>
</comment>
<dbReference type="NCBIfam" id="TIGR00053">
    <property type="entry name" value="YafQ family addiction module toxin"/>
    <property type="match status" value="1"/>
</dbReference>
<dbReference type="Gene3D" id="3.30.2310.20">
    <property type="entry name" value="RelE-like"/>
    <property type="match status" value="1"/>
</dbReference>
<dbReference type="GO" id="GO:0004521">
    <property type="term" value="F:RNA endonuclease activity"/>
    <property type="evidence" value="ECO:0007669"/>
    <property type="project" value="TreeGrafter"/>
</dbReference>